<keyword evidence="8 9" id="KW-0472">Membrane</keyword>
<dbReference type="PANTHER" id="PTHR12369">
    <property type="entry name" value="CHONDROITIN SYNTHASE"/>
    <property type="match status" value="1"/>
</dbReference>
<reference evidence="10" key="1">
    <citation type="submission" date="2022-07" db="EMBL/GenBank/DDBJ databases">
        <title>Genome analysis of Parmales, a sister group of diatoms, reveals the evolutionary specialization of diatoms from phago-mixotrophs to photoautotrophs.</title>
        <authorList>
            <person name="Ban H."/>
            <person name="Sato S."/>
            <person name="Yoshikawa S."/>
            <person name="Kazumasa Y."/>
            <person name="Nakamura Y."/>
            <person name="Ichinomiya M."/>
            <person name="Saitoh K."/>
            <person name="Sato N."/>
            <person name="Blanc-Mathieu R."/>
            <person name="Endo H."/>
            <person name="Kuwata A."/>
            <person name="Ogata H."/>
        </authorList>
    </citation>
    <scope>NUCLEOTIDE SEQUENCE</scope>
</reference>
<comment type="caution">
    <text evidence="10">The sequence shown here is derived from an EMBL/GenBank/DDBJ whole genome shotgun (WGS) entry which is preliminary data.</text>
</comment>
<dbReference type="InterPro" id="IPR008428">
    <property type="entry name" value="Chond_GalNAc"/>
</dbReference>
<protein>
    <submittedName>
        <fullName evidence="10">Uncharacterized protein</fullName>
    </submittedName>
</protein>
<dbReference type="AlphaFoldDB" id="A0A9W7DVA3"/>
<dbReference type="OrthoDB" id="9985088at2759"/>
<organism evidence="10 11">
    <name type="scientific">Triparma retinervis</name>
    <dbReference type="NCBI Taxonomy" id="2557542"/>
    <lineage>
        <taxon>Eukaryota</taxon>
        <taxon>Sar</taxon>
        <taxon>Stramenopiles</taxon>
        <taxon>Ochrophyta</taxon>
        <taxon>Bolidophyceae</taxon>
        <taxon>Parmales</taxon>
        <taxon>Triparmaceae</taxon>
        <taxon>Triparma</taxon>
    </lineage>
</organism>
<keyword evidence="11" id="KW-1185">Reference proteome</keyword>
<dbReference type="Proteomes" id="UP001165082">
    <property type="component" value="Unassembled WGS sequence"/>
</dbReference>
<feature type="transmembrane region" description="Helical" evidence="9">
    <location>
        <begin position="29"/>
        <end position="52"/>
    </location>
</feature>
<gene>
    <name evidence="10" type="ORF">TrRE_jg7725</name>
</gene>
<dbReference type="GO" id="GO:0008376">
    <property type="term" value="F:acetylgalactosaminyltransferase activity"/>
    <property type="evidence" value="ECO:0007669"/>
    <property type="project" value="InterPro"/>
</dbReference>
<dbReference type="InterPro" id="IPR051227">
    <property type="entry name" value="CS_glycosyltransferase"/>
</dbReference>
<evidence type="ECO:0000313" key="11">
    <source>
        <dbReference type="Proteomes" id="UP001165082"/>
    </source>
</evidence>
<evidence type="ECO:0000256" key="7">
    <source>
        <dbReference type="ARBA" id="ARBA00023034"/>
    </source>
</evidence>
<evidence type="ECO:0000256" key="9">
    <source>
        <dbReference type="SAM" id="Phobius"/>
    </source>
</evidence>
<keyword evidence="7" id="KW-0333">Golgi apparatus</keyword>
<comment type="similarity">
    <text evidence="2">Belongs to the chondroitin N-acetylgalactosaminyltransferase family.</text>
</comment>
<keyword evidence="3" id="KW-0808">Transferase</keyword>
<name>A0A9W7DVA3_9STRA</name>
<evidence type="ECO:0000256" key="5">
    <source>
        <dbReference type="ARBA" id="ARBA00022968"/>
    </source>
</evidence>
<evidence type="ECO:0000256" key="2">
    <source>
        <dbReference type="ARBA" id="ARBA00009239"/>
    </source>
</evidence>
<dbReference type="EMBL" id="BRXZ01006160">
    <property type="protein sequence ID" value="GMH56267.1"/>
    <property type="molecule type" value="Genomic_DNA"/>
</dbReference>
<keyword evidence="6 9" id="KW-1133">Transmembrane helix</keyword>
<dbReference type="Pfam" id="PF05679">
    <property type="entry name" value="CHGN"/>
    <property type="match status" value="1"/>
</dbReference>
<evidence type="ECO:0000256" key="1">
    <source>
        <dbReference type="ARBA" id="ARBA00004323"/>
    </source>
</evidence>
<evidence type="ECO:0000256" key="3">
    <source>
        <dbReference type="ARBA" id="ARBA00022679"/>
    </source>
</evidence>
<evidence type="ECO:0000256" key="4">
    <source>
        <dbReference type="ARBA" id="ARBA00022692"/>
    </source>
</evidence>
<accession>A0A9W7DVA3</accession>
<keyword evidence="5" id="KW-0735">Signal-anchor</keyword>
<evidence type="ECO:0000256" key="6">
    <source>
        <dbReference type="ARBA" id="ARBA00022989"/>
    </source>
</evidence>
<dbReference type="GO" id="GO:0000139">
    <property type="term" value="C:Golgi membrane"/>
    <property type="evidence" value="ECO:0007669"/>
    <property type="project" value="UniProtKB-SubCell"/>
</dbReference>
<evidence type="ECO:0000313" key="10">
    <source>
        <dbReference type="EMBL" id="GMH56267.1"/>
    </source>
</evidence>
<comment type="subcellular location">
    <subcellularLocation>
        <location evidence="1">Golgi apparatus membrane</location>
        <topology evidence="1">Single-pass type II membrane protein</topology>
    </subcellularLocation>
</comment>
<keyword evidence="4 9" id="KW-0812">Transmembrane</keyword>
<proteinExistence type="inferred from homology"/>
<dbReference type="Gene3D" id="3.90.550.50">
    <property type="match status" value="1"/>
</dbReference>
<evidence type="ECO:0000256" key="8">
    <source>
        <dbReference type="ARBA" id="ARBA00023136"/>
    </source>
</evidence>
<sequence length="672" mass="75827">MGGDSGDIEKPLLRRLRAGLLQVKSTKRILGFLASLLFLITILSADFCSFYIEGDSDNPVIVPRVDYNPLLLIAVVCNGRSIQTLGPTVLDTWAKGSPFDFRFFVGRETGAIPPELEPYTVRLDAPDGYPPRPKVFEMWKVLHDDFPGYDWYMKADIDAYINTETLQSLVAHLNTPTDFGGKRETVGYLGKGGAGREFERAKLGLKGKYCMGMGYIMGWTTLHSLREELDWCFANLHSQHSDTEIGNCNYRASGITCSDAHLKGDPSDLFINFYYNYEKSGRVTSAKISAENDGQVHSQQDVFFGPPLKAVLVHPLKTAEGMRKLHDQVSRNLRPMLRPPWIELPDQEDKKSYLRVNRETSRITGVDKQLLDFFDGACTHDPVTQKANTNIELKECSSPEFSSPPTISSLTTYVMNLPHREDRFELTKQRFAHTSLTINRFERVDGNEVFSGYDMPDLVPVEVGKTTEVRKMTPGEMGLRQTVRNLIARAMATDIQLLLLLDDDVVPHDDFDRLLLNVLIDKRCGSHLFTEEKGGALQLGATVWNEAAWELLDADMLAAKRASGRRGNAMCFNSHHKVSGSFAVIFHRNTFQELLDWLDHGPIQPFDWVFGWLGKKGYVTRVAYPFVVIPDLTVESDADNNRGDLQHDMEARVKVHRWNIREFSALSGNAQH</sequence>
<dbReference type="GO" id="GO:0032580">
    <property type="term" value="C:Golgi cisterna membrane"/>
    <property type="evidence" value="ECO:0007669"/>
    <property type="project" value="InterPro"/>
</dbReference>